<dbReference type="PANTHER" id="PTHR43394">
    <property type="entry name" value="ATP-DEPENDENT PERMEASE MDL1, MITOCHONDRIAL"/>
    <property type="match status" value="1"/>
</dbReference>
<dbReference type="Pfam" id="PF00664">
    <property type="entry name" value="ABC_membrane"/>
    <property type="match status" value="1"/>
</dbReference>
<proteinExistence type="predicted"/>
<evidence type="ECO:0000256" key="2">
    <source>
        <dbReference type="ARBA" id="ARBA00022692"/>
    </source>
</evidence>
<keyword evidence="3" id="KW-0547">Nucleotide-binding</keyword>
<protein>
    <submittedName>
        <fullName evidence="10">ATP-binding cassette subfamily B protein</fullName>
    </submittedName>
</protein>
<comment type="caution">
    <text evidence="10">The sequence shown here is derived from an EMBL/GenBank/DDBJ whole genome shotgun (WGS) entry which is preliminary data.</text>
</comment>
<feature type="transmembrane region" description="Helical" evidence="7">
    <location>
        <begin position="177"/>
        <end position="195"/>
    </location>
</feature>
<dbReference type="InterPro" id="IPR017871">
    <property type="entry name" value="ABC_transporter-like_CS"/>
</dbReference>
<dbReference type="PROSITE" id="PS00211">
    <property type="entry name" value="ABC_TRANSPORTER_1"/>
    <property type="match status" value="1"/>
</dbReference>
<evidence type="ECO:0000313" key="11">
    <source>
        <dbReference type="Proteomes" id="UP001519271"/>
    </source>
</evidence>
<dbReference type="InterPro" id="IPR027417">
    <property type="entry name" value="P-loop_NTPase"/>
</dbReference>
<feature type="domain" description="ABC transporter" evidence="8">
    <location>
        <begin position="352"/>
        <end position="586"/>
    </location>
</feature>
<evidence type="ECO:0000313" key="10">
    <source>
        <dbReference type="EMBL" id="MBP1918705.1"/>
    </source>
</evidence>
<dbReference type="PROSITE" id="PS50929">
    <property type="entry name" value="ABC_TM1F"/>
    <property type="match status" value="1"/>
</dbReference>
<dbReference type="SUPFAM" id="SSF52540">
    <property type="entry name" value="P-loop containing nucleoside triphosphate hydrolases"/>
    <property type="match status" value="1"/>
</dbReference>
<evidence type="ECO:0000256" key="6">
    <source>
        <dbReference type="ARBA" id="ARBA00023136"/>
    </source>
</evidence>
<evidence type="ECO:0000259" key="8">
    <source>
        <dbReference type="PROSITE" id="PS50893"/>
    </source>
</evidence>
<dbReference type="InterPro" id="IPR003439">
    <property type="entry name" value="ABC_transporter-like_ATP-bd"/>
</dbReference>
<keyword evidence="11" id="KW-1185">Reference proteome</keyword>
<gene>
    <name evidence="10" type="ORF">J2Z34_001182</name>
</gene>
<dbReference type="RefSeq" id="WP_209458932.1">
    <property type="nucleotide sequence ID" value="NZ_JAGGKC010000007.1"/>
</dbReference>
<evidence type="ECO:0000259" key="9">
    <source>
        <dbReference type="PROSITE" id="PS50929"/>
    </source>
</evidence>
<evidence type="ECO:0000256" key="5">
    <source>
        <dbReference type="ARBA" id="ARBA00022989"/>
    </source>
</evidence>
<dbReference type="InterPro" id="IPR039421">
    <property type="entry name" value="Type_1_exporter"/>
</dbReference>
<feature type="transmembrane region" description="Helical" evidence="7">
    <location>
        <begin position="71"/>
        <end position="89"/>
    </location>
</feature>
<feature type="domain" description="ABC transmembrane type-1" evidence="9">
    <location>
        <begin position="37"/>
        <end position="318"/>
    </location>
</feature>
<evidence type="ECO:0000256" key="1">
    <source>
        <dbReference type="ARBA" id="ARBA00004651"/>
    </source>
</evidence>
<reference evidence="10 11" key="1">
    <citation type="submission" date="2021-03" db="EMBL/GenBank/DDBJ databases">
        <title>Genomic Encyclopedia of Type Strains, Phase IV (KMG-IV): sequencing the most valuable type-strain genomes for metagenomic binning, comparative biology and taxonomic classification.</title>
        <authorList>
            <person name="Goeker M."/>
        </authorList>
    </citation>
    <scope>NUCLEOTIDE SEQUENCE [LARGE SCALE GENOMIC DNA]</scope>
    <source>
        <strain evidence="10 11">DSM 6139</strain>
    </source>
</reference>
<dbReference type="InterPro" id="IPR036640">
    <property type="entry name" value="ABC1_TM_sf"/>
</dbReference>
<dbReference type="Pfam" id="PF00005">
    <property type="entry name" value="ABC_tran"/>
    <property type="match status" value="1"/>
</dbReference>
<keyword evidence="4 10" id="KW-0067">ATP-binding</keyword>
<dbReference type="Proteomes" id="UP001519271">
    <property type="component" value="Unassembled WGS sequence"/>
</dbReference>
<dbReference type="InterPro" id="IPR003593">
    <property type="entry name" value="AAA+_ATPase"/>
</dbReference>
<dbReference type="PROSITE" id="PS50893">
    <property type="entry name" value="ABC_TRANSPORTER_2"/>
    <property type="match status" value="1"/>
</dbReference>
<dbReference type="PANTHER" id="PTHR43394:SF1">
    <property type="entry name" value="ATP-BINDING CASSETTE SUB-FAMILY B MEMBER 10, MITOCHONDRIAL"/>
    <property type="match status" value="1"/>
</dbReference>
<accession>A0ABS4G2D6</accession>
<keyword evidence="6 7" id="KW-0472">Membrane</keyword>
<name>A0ABS4G2D6_9CLOT</name>
<evidence type="ECO:0000256" key="3">
    <source>
        <dbReference type="ARBA" id="ARBA00022741"/>
    </source>
</evidence>
<dbReference type="SUPFAM" id="SSF90123">
    <property type="entry name" value="ABC transporter transmembrane region"/>
    <property type="match status" value="1"/>
</dbReference>
<comment type="subcellular location">
    <subcellularLocation>
        <location evidence="1">Cell membrane</location>
        <topology evidence="1">Multi-pass membrane protein</topology>
    </subcellularLocation>
</comment>
<dbReference type="EMBL" id="JAGGKC010000007">
    <property type="protein sequence ID" value="MBP1918705.1"/>
    <property type="molecule type" value="Genomic_DNA"/>
</dbReference>
<evidence type="ECO:0000256" key="7">
    <source>
        <dbReference type="SAM" id="Phobius"/>
    </source>
</evidence>
<organism evidence="10 11">
    <name type="scientific">Youngiibacter multivorans</name>
    <dbReference type="NCBI Taxonomy" id="937251"/>
    <lineage>
        <taxon>Bacteria</taxon>
        <taxon>Bacillati</taxon>
        <taxon>Bacillota</taxon>
        <taxon>Clostridia</taxon>
        <taxon>Eubacteriales</taxon>
        <taxon>Clostridiaceae</taxon>
        <taxon>Youngiibacter</taxon>
    </lineage>
</organism>
<keyword evidence="2 7" id="KW-0812">Transmembrane</keyword>
<keyword evidence="5 7" id="KW-1133">Transmembrane helix</keyword>
<dbReference type="Gene3D" id="3.40.50.300">
    <property type="entry name" value="P-loop containing nucleotide triphosphate hydrolases"/>
    <property type="match status" value="1"/>
</dbReference>
<dbReference type="InterPro" id="IPR011527">
    <property type="entry name" value="ABC1_TM_dom"/>
</dbReference>
<sequence>MAKNTVKQDEKFTITGKRELISRLFTYMVPYRNEVTIVLTLMVLVMVVGLINPYFTRQAIDVYIRNEDMKGLALVAGIMAGLNILAMAASRARIYKMGIVSNKIVLSMREDLYAHIQKLSFSFFDSRPVGKILARVVGDVNALQTLFSNSVTSFLPHILQLAMVTVMMFILNYKLALATMAVMPLLGGAMFMIEAKARPRWQEFRSKRSNLNAFTHESFAGVRVIQGFATEDDSRKTHDSMVTEMMKSFMSAIFLNDFFWPLVESSWGIGSCVVYFVGVNLVFAGDISLGTLIAFTMYVSMFWRPVMNISNFYNTLITNFASAERIFEILDINPDIESSEKALEMKRINGSVEFRNVDFSYEDGIPVLTDVSFKVEAGESIALVGETGAGKTTIVNLLSRFYDTDSGDVLIDGTDIRTVTLESLRSQMGIMLQDTFLFAATIRENIRYGKLDAADEEIERAARAVNAHDFIMKLENGYDTEIRERGSRLSVGQRQLISFARALLADPRILILDEATSNIDTQTERLVQDGIKKLLKNRTSFVIAHRLSTIRDCDRIMVINGGVITESGTHEELLAMKGDYYSLYMSQYRFLSEGA</sequence>
<dbReference type="SMART" id="SM00382">
    <property type="entry name" value="AAA"/>
    <property type="match status" value="1"/>
</dbReference>
<feature type="transmembrane region" description="Helical" evidence="7">
    <location>
        <begin position="275"/>
        <end position="299"/>
    </location>
</feature>
<dbReference type="GO" id="GO:0005524">
    <property type="term" value="F:ATP binding"/>
    <property type="evidence" value="ECO:0007669"/>
    <property type="project" value="UniProtKB-KW"/>
</dbReference>
<dbReference type="CDD" id="cd18545">
    <property type="entry name" value="ABC_6TM_YknV_like"/>
    <property type="match status" value="1"/>
</dbReference>
<dbReference type="Gene3D" id="1.20.1560.10">
    <property type="entry name" value="ABC transporter type 1, transmembrane domain"/>
    <property type="match status" value="1"/>
</dbReference>
<evidence type="ECO:0000256" key="4">
    <source>
        <dbReference type="ARBA" id="ARBA00022840"/>
    </source>
</evidence>
<feature type="transmembrane region" description="Helical" evidence="7">
    <location>
        <begin position="31"/>
        <end position="51"/>
    </location>
</feature>